<keyword evidence="3" id="KW-1185">Reference proteome</keyword>
<dbReference type="Proteomes" id="UP000032737">
    <property type="component" value="Chromosome"/>
</dbReference>
<sequence>MKNKTVIHWVISILTITYLIFLASRPINTDLMIKTNLILIRLSLGILITIVVINLPFQVGIKWKKWIDYSTVIFLIIMMILGIFFSSNQFWHVINSNLCASRKTGFSISYGISAVILCLLTIRLIKKYIKK</sequence>
<proteinExistence type="predicted"/>
<dbReference type="KEGG" id="abra:BN85308760"/>
<dbReference type="HOGENOM" id="CLU_1922941_0_0_14"/>
<keyword evidence="1" id="KW-1133">Transmembrane helix</keyword>
<dbReference type="AlphaFoldDB" id="U4KNH5"/>
<protein>
    <submittedName>
        <fullName evidence="2">Uncharacterized protein</fullName>
    </submittedName>
</protein>
<dbReference type="STRING" id="61635.BN85308760"/>
<organism evidence="2 3">
    <name type="scientific">Acholeplasma brassicae</name>
    <dbReference type="NCBI Taxonomy" id="61635"/>
    <lineage>
        <taxon>Bacteria</taxon>
        <taxon>Bacillati</taxon>
        <taxon>Mycoplasmatota</taxon>
        <taxon>Mollicutes</taxon>
        <taxon>Acholeplasmatales</taxon>
        <taxon>Acholeplasmataceae</taxon>
        <taxon>Acholeplasma</taxon>
    </lineage>
</organism>
<keyword evidence="1" id="KW-0472">Membrane</keyword>
<reference evidence="2 3" key="1">
    <citation type="journal article" date="2013" name="J. Mol. Microbiol. Biotechnol.">
        <title>Analysis of the Complete Genomes of Acholeplasma brassicae , A. palmae and A. laidlawii and Their Comparison to the Obligate Parasites from ' Candidatus Phytoplasma'.</title>
        <authorList>
            <person name="Kube M."/>
            <person name="Siewert C."/>
            <person name="Migdoll A.M."/>
            <person name="Duduk B."/>
            <person name="Holz S."/>
            <person name="Rabus R."/>
            <person name="Seemuller E."/>
            <person name="Mitrovic J."/>
            <person name="Muller I."/>
            <person name="Buttner C."/>
            <person name="Reinhardt R."/>
        </authorList>
    </citation>
    <scope>NUCLEOTIDE SEQUENCE [LARGE SCALE GENOMIC DNA]</scope>
    <source>
        <strain evidence="3">0502</strain>
    </source>
</reference>
<evidence type="ECO:0000313" key="3">
    <source>
        <dbReference type="Proteomes" id="UP000032737"/>
    </source>
</evidence>
<evidence type="ECO:0000256" key="1">
    <source>
        <dbReference type="SAM" id="Phobius"/>
    </source>
</evidence>
<gene>
    <name evidence="2" type="ORF">BN85308760</name>
</gene>
<accession>U4KNH5</accession>
<name>U4KNH5_9MOLU</name>
<dbReference type="RefSeq" id="WP_030004759.1">
    <property type="nucleotide sequence ID" value="NC_022549.1"/>
</dbReference>
<keyword evidence="1" id="KW-0812">Transmembrane</keyword>
<feature type="transmembrane region" description="Helical" evidence="1">
    <location>
        <begin position="107"/>
        <end position="125"/>
    </location>
</feature>
<feature type="transmembrane region" description="Helical" evidence="1">
    <location>
        <begin position="7"/>
        <end position="26"/>
    </location>
</feature>
<dbReference type="EMBL" id="FO681348">
    <property type="protein sequence ID" value="CCV65897.1"/>
    <property type="molecule type" value="Genomic_DNA"/>
</dbReference>
<feature type="transmembrane region" description="Helical" evidence="1">
    <location>
        <begin position="69"/>
        <end position="87"/>
    </location>
</feature>
<feature type="transmembrane region" description="Helical" evidence="1">
    <location>
        <begin position="38"/>
        <end position="57"/>
    </location>
</feature>
<evidence type="ECO:0000313" key="2">
    <source>
        <dbReference type="EMBL" id="CCV65897.1"/>
    </source>
</evidence>